<proteinExistence type="predicted"/>
<keyword evidence="1" id="KW-0472">Membrane</keyword>
<protein>
    <submittedName>
        <fullName evidence="2">Uncharacterized protein</fullName>
    </submittedName>
</protein>
<dbReference type="GeneID" id="30205593"/>
<keyword evidence="1" id="KW-1133">Transmembrane helix</keyword>
<sequence>MRLTAPPRPTSLSSLFILPVPLGLLVIAYLVAISRRPDVPESVQVDDPHQWGFPQWYGNYPTPYDYQSTQPGGEEEVCDHPKNVLLFIDDHPDIPTALSLLSSLTSSNRFNVTTLSPFSPQWNIELSSKQNLKDIGCDDVDWVWRVGDQSGSEDLGCEKAIWVEEGVEKPGGANVSLLSQPHHMLKPQHSHNALQAAHGEGWELGLLTHALPAAE</sequence>
<evidence type="ECO:0000256" key="1">
    <source>
        <dbReference type="SAM" id="Phobius"/>
    </source>
</evidence>
<dbReference type="EMBL" id="CP144541">
    <property type="protein sequence ID" value="WVW80518.1"/>
    <property type="molecule type" value="Genomic_DNA"/>
</dbReference>
<accession>A0AAJ8M6D2</accession>
<gene>
    <name evidence="2" type="ORF">I302_102503</name>
</gene>
<dbReference type="AlphaFoldDB" id="A0AAJ8M6D2"/>
<organism evidence="2 3">
    <name type="scientific">Kwoniella bestiolae CBS 10118</name>
    <dbReference type="NCBI Taxonomy" id="1296100"/>
    <lineage>
        <taxon>Eukaryota</taxon>
        <taxon>Fungi</taxon>
        <taxon>Dikarya</taxon>
        <taxon>Basidiomycota</taxon>
        <taxon>Agaricomycotina</taxon>
        <taxon>Tremellomycetes</taxon>
        <taxon>Tremellales</taxon>
        <taxon>Cryptococcaceae</taxon>
        <taxon>Kwoniella</taxon>
    </lineage>
</organism>
<reference evidence="2" key="2">
    <citation type="submission" date="2024-02" db="EMBL/GenBank/DDBJ databases">
        <title>Comparative genomics of Cryptococcus and Kwoniella reveals pathogenesis evolution and contrasting modes of karyotype evolution via chromosome fusion or intercentromeric recombination.</title>
        <authorList>
            <person name="Coelho M.A."/>
            <person name="David-Palma M."/>
            <person name="Shea T."/>
            <person name="Bowers K."/>
            <person name="McGinley-Smith S."/>
            <person name="Mohammad A.W."/>
            <person name="Gnirke A."/>
            <person name="Yurkov A.M."/>
            <person name="Nowrousian M."/>
            <person name="Sun S."/>
            <person name="Cuomo C.A."/>
            <person name="Heitman J."/>
        </authorList>
    </citation>
    <scope>NUCLEOTIDE SEQUENCE</scope>
    <source>
        <strain evidence="2">CBS 10118</strain>
    </source>
</reference>
<feature type="transmembrane region" description="Helical" evidence="1">
    <location>
        <begin position="12"/>
        <end position="32"/>
    </location>
</feature>
<dbReference type="Proteomes" id="UP000092730">
    <property type="component" value="Chromosome 1"/>
</dbReference>
<evidence type="ECO:0000313" key="2">
    <source>
        <dbReference type="EMBL" id="WVW80518.1"/>
    </source>
</evidence>
<dbReference type="RefSeq" id="XP_065725563.1">
    <property type="nucleotide sequence ID" value="XM_065869491.1"/>
</dbReference>
<reference evidence="2" key="1">
    <citation type="submission" date="2013-07" db="EMBL/GenBank/DDBJ databases">
        <authorList>
            <consortium name="The Broad Institute Genome Sequencing Platform"/>
            <person name="Cuomo C."/>
            <person name="Litvintseva A."/>
            <person name="Chen Y."/>
            <person name="Heitman J."/>
            <person name="Sun S."/>
            <person name="Springer D."/>
            <person name="Dromer F."/>
            <person name="Young S.K."/>
            <person name="Zeng Q."/>
            <person name="Gargeya S."/>
            <person name="Fitzgerald M."/>
            <person name="Abouelleil A."/>
            <person name="Alvarado L."/>
            <person name="Berlin A.M."/>
            <person name="Chapman S.B."/>
            <person name="Dewar J."/>
            <person name="Goldberg J."/>
            <person name="Griggs A."/>
            <person name="Gujja S."/>
            <person name="Hansen M."/>
            <person name="Howarth C."/>
            <person name="Imamovic A."/>
            <person name="Larimer J."/>
            <person name="McCowan C."/>
            <person name="Murphy C."/>
            <person name="Pearson M."/>
            <person name="Priest M."/>
            <person name="Roberts A."/>
            <person name="Saif S."/>
            <person name="Shea T."/>
            <person name="Sykes S."/>
            <person name="Wortman J."/>
            <person name="Nusbaum C."/>
            <person name="Birren B."/>
        </authorList>
    </citation>
    <scope>NUCLEOTIDE SEQUENCE</scope>
    <source>
        <strain evidence="2">CBS 10118</strain>
    </source>
</reference>
<dbReference type="KEGG" id="kbi:30205593"/>
<keyword evidence="1" id="KW-0812">Transmembrane</keyword>
<keyword evidence="3" id="KW-1185">Reference proteome</keyword>
<evidence type="ECO:0000313" key="3">
    <source>
        <dbReference type="Proteomes" id="UP000092730"/>
    </source>
</evidence>
<name>A0AAJ8M6D2_9TREE</name>